<dbReference type="Proteomes" id="UP000297900">
    <property type="component" value="Unassembled WGS sequence"/>
</dbReference>
<organism evidence="1 2">
    <name type="scientific">Cohnella luojiensis</name>
    <dbReference type="NCBI Taxonomy" id="652876"/>
    <lineage>
        <taxon>Bacteria</taxon>
        <taxon>Bacillati</taxon>
        <taxon>Bacillota</taxon>
        <taxon>Bacilli</taxon>
        <taxon>Bacillales</taxon>
        <taxon>Paenibacillaceae</taxon>
        <taxon>Cohnella</taxon>
    </lineage>
</organism>
<gene>
    <name evidence="1" type="ORF">E2980_21400</name>
</gene>
<keyword evidence="2" id="KW-1185">Reference proteome</keyword>
<dbReference type="SUPFAM" id="SSF53795">
    <property type="entry name" value="PEP carboxykinase-like"/>
    <property type="match status" value="1"/>
</dbReference>
<name>A0A4Y8LRJ7_9BACL</name>
<evidence type="ECO:0000313" key="2">
    <source>
        <dbReference type="Proteomes" id="UP000297900"/>
    </source>
</evidence>
<protein>
    <submittedName>
        <fullName evidence="1">Aldolase</fullName>
    </submittedName>
</protein>
<proteinExistence type="predicted"/>
<dbReference type="InterPro" id="IPR027417">
    <property type="entry name" value="P-loop_NTPase"/>
</dbReference>
<sequence>MIQTVYSHLYKAFGFRVASEMTLPELPELQDIGDGKEPADIVITIADLSEEWSRLALPNRKTFVIENRVMFQIADTATYCILNGKSIIVSPMKGADEDRIRLYILGSCMGALLFQRRVLPLHGSAVAIDGKAYAFIGDSGAGKSTLASAFLQRGSPLVSDDVIAVSLSPDQAPWVTPSYPQQKLWQESLDGLGMERTLYRPIFQRENKFTVPVPALFYPEPLPLAGVFELIKSDKDSIQIQKIRNLERLSILYQHTYRNSYISRLGLMEWHLGMTAKMTNKLEVFRLQRPISGFTAPDLVSLILTTLDKEG</sequence>
<dbReference type="OrthoDB" id="5430844at2"/>
<comment type="caution">
    <text evidence="1">The sequence shown here is derived from an EMBL/GenBank/DDBJ whole genome shotgun (WGS) entry which is preliminary data.</text>
</comment>
<dbReference type="AlphaFoldDB" id="A0A4Y8LRJ7"/>
<reference evidence="1 2" key="1">
    <citation type="submission" date="2019-03" db="EMBL/GenBank/DDBJ databases">
        <title>Cohnella endophytica sp. nov., a novel endophytic bacterium isolated from bark of Sonneratia apetala.</title>
        <authorList>
            <person name="Tuo L."/>
        </authorList>
    </citation>
    <scope>NUCLEOTIDE SEQUENCE [LARGE SCALE GENOMIC DNA]</scope>
    <source>
        <strain evidence="1 2">CCTCC AB 208254</strain>
    </source>
</reference>
<evidence type="ECO:0000313" key="1">
    <source>
        <dbReference type="EMBL" id="TFE22647.1"/>
    </source>
</evidence>
<dbReference type="EMBL" id="SOMN01000044">
    <property type="protein sequence ID" value="TFE22647.1"/>
    <property type="molecule type" value="Genomic_DNA"/>
</dbReference>
<accession>A0A4Y8LRJ7</accession>
<dbReference type="Gene3D" id="3.40.50.300">
    <property type="entry name" value="P-loop containing nucleotide triphosphate hydrolases"/>
    <property type="match status" value="1"/>
</dbReference>
<dbReference type="RefSeq" id="WP_135154307.1">
    <property type="nucleotide sequence ID" value="NZ_SOMN01000044.1"/>
</dbReference>